<accession>A0A486XGT0</accession>
<dbReference type="GO" id="GO:0016787">
    <property type="term" value="F:hydrolase activity"/>
    <property type="evidence" value="ECO:0007669"/>
    <property type="project" value="InterPro"/>
</dbReference>
<dbReference type="Pfam" id="PF04851">
    <property type="entry name" value="ResIII"/>
    <property type="match status" value="1"/>
</dbReference>
<dbReference type="Gene3D" id="3.40.50.300">
    <property type="entry name" value="P-loop containing nucleotide triphosphate hydrolases"/>
    <property type="match status" value="2"/>
</dbReference>
<name>A0A486XGT0_9GAMM</name>
<dbReference type="SUPFAM" id="SSF52540">
    <property type="entry name" value="P-loop containing nucleoside triphosphate hydrolases"/>
    <property type="match status" value="1"/>
</dbReference>
<dbReference type="InterPro" id="IPR050742">
    <property type="entry name" value="Helicase_Restrict-Modif_Enz"/>
</dbReference>
<protein>
    <submittedName>
        <fullName evidence="3">FOG: GGDEF domain</fullName>
    </submittedName>
</protein>
<dbReference type="PANTHER" id="PTHR47396">
    <property type="entry name" value="TYPE I RESTRICTION ENZYME ECOKI R PROTEIN"/>
    <property type="match status" value="1"/>
</dbReference>
<dbReference type="AlphaFoldDB" id="A0A486XGT0"/>
<dbReference type="InterPro" id="IPR006935">
    <property type="entry name" value="Helicase/UvrB_N"/>
</dbReference>
<evidence type="ECO:0000259" key="2">
    <source>
        <dbReference type="Pfam" id="PF04851"/>
    </source>
</evidence>
<dbReference type="InterPro" id="IPR027417">
    <property type="entry name" value="P-loop_NTPase"/>
</dbReference>
<dbReference type="GO" id="GO:0005829">
    <property type="term" value="C:cytosol"/>
    <property type="evidence" value="ECO:0007669"/>
    <property type="project" value="TreeGrafter"/>
</dbReference>
<feature type="region of interest" description="Disordered" evidence="1">
    <location>
        <begin position="394"/>
        <end position="444"/>
    </location>
</feature>
<evidence type="ECO:0000313" key="3">
    <source>
        <dbReference type="EMBL" id="VHO00072.1"/>
    </source>
</evidence>
<sequence>MKLRRWQEKCVELAIKRYSQGQKNFFVLATPGAGKTVMAATVAKELFSKNQIDYVVCFAPSLSVLEGMRSTFALVLNRPMHGQLGAAGGVFSYQYLASSKSADWSFLKNYRVLVVFDEIHHCSGDDPVLANAWGREVLSTIGQHANLILSMTGTPWRSDSTKISLATYIDPENTIQCDYSYGLAEAIQDGVCRRPMVTLIDNDQLQVEDETYDSLSSAIKNSELRYSEVLKHDEALMFLMSAAVKQLARARLEHENAGGLVVASSVEEAVRIQQMLLYDFHQSSIVVSYKDRFAQKKINMFRTMDTKWIISIGMISEGTDIPRLRVCAHLSLIRTELFFRQVLGRILRLIPDIANGQGWLFSFAEPALLEFARRLQQDIPENVLKVKKFKPRKPEKISDENQDEKNAGNKEPPRLIDGGWLWTETDDTSDDETGTIDDPSGNKNPMLFFRLQGKFRQEIFSNF</sequence>
<feature type="compositionally biased region" description="Acidic residues" evidence="1">
    <location>
        <begin position="424"/>
        <end position="435"/>
    </location>
</feature>
<gene>
    <name evidence="3" type="ORF">BAL341_073</name>
</gene>
<feature type="domain" description="Helicase/UvrB N-terminal" evidence="2">
    <location>
        <begin position="1"/>
        <end position="155"/>
    </location>
</feature>
<organism evidence="3">
    <name type="scientific">Rheinheimera sp. BAL341</name>
    <dbReference type="NCBI Taxonomy" id="1708203"/>
    <lineage>
        <taxon>Bacteria</taxon>
        <taxon>Pseudomonadati</taxon>
        <taxon>Pseudomonadota</taxon>
        <taxon>Gammaproteobacteria</taxon>
        <taxon>Chromatiales</taxon>
        <taxon>Chromatiaceae</taxon>
        <taxon>Rheinheimera</taxon>
    </lineage>
</organism>
<reference evidence="3" key="1">
    <citation type="submission" date="2019-04" db="EMBL/GenBank/DDBJ databases">
        <authorList>
            <person name="Brambilla D."/>
        </authorList>
    </citation>
    <scope>NUCLEOTIDE SEQUENCE</scope>
    <source>
        <strain evidence="3">BAL1</strain>
    </source>
</reference>
<feature type="compositionally biased region" description="Basic and acidic residues" evidence="1">
    <location>
        <begin position="394"/>
        <end position="414"/>
    </location>
</feature>
<evidence type="ECO:0000256" key="1">
    <source>
        <dbReference type="SAM" id="MobiDB-lite"/>
    </source>
</evidence>
<dbReference type="GO" id="GO:0005524">
    <property type="term" value="F:ATP binding"/>
    <property type="evidence" value="ECO:0007669"/>
    <property type="project" value="InterPro"/>
</dbReference>
<dbReference type="EMBL" id="CAAJGR010000002">
    <property type="protein sequence ID" value="VHO00072.1"/>
    <property type="molecule type" value="Genomic_DNA"/>
</dbReference>
<dbReference type="GO" id="GO:0003677">
    <property type="term" value="F:DNA binding"/>
    <property type="evidence" value="ECO:0007669"/>
    <property type="project" value="InterPro"/>
</dbReference>
<dbReference type="PANTHER" id="PTHR47396:SF1">
    <property type="entry name" value="ATP-DEPENDENT HELICASE IRC3-RELATED"/>
    <property type="match status" value="1"/>
</dbReference>
<proteinExistence type="predicted"/>